<dbReference type="InterPro" id="IPR050657">
    <property type="entry name" value="Ankyrin_repeat_domain"/>
</dbReference>
<dbReference type="Proteomes" id="UP000008225">
    <property type="component" value="Chromosome 13"/>
</dbReference>
<organism evidence="4 5">
    <name type="scientific">Callithrix jacchus</name>
    <name type="common">White-tufted-ear marmoset</name>
    <name type="synonym">Simia Jacchus</name>
    <dbReference type="NCBI Taxonomy" id="9483"/>
    <lineage>
        <taxon>Eukaryota</taxon>
        <taxon>Metazoa</taxon>
        <taxon>Chordata</taxon>
        <taxon>Craniata</taxon>
        <taxon>Vertebrata</taxon>
        <taxon>Euteleostomi</taxon>
        <taxon>Mammalia</taxon>
        <taxon>Eutheria</taxon>
        <taxon>Euarchontoglires</taxon>
        <taxon>Primates</taxon>
        <taxon>Haplorrhini</taxon>
        <taxon>Platyrrhini</taxon>
        <taxon>Cebidae</taxon>
        <taxon>Callitrichinae</taxon>
        <taxon>Callithrix</taxon>
        <taxon>Callithrix</taxon>
    </lineage>
</organism>
<evidence type="ECO:0000313" key="4">
    <source>
        <dbReference type="Ensembl" id="ENSCJAP00000091704.1"/>
    </source>
</evidence>
<evidence type="ECO:0000259" key="3">
    <source>
        <dbReference type="Pfam" id="PF14915"/>
    </source>
</evidence>
<evidence type="ECO:0000256" key="2">
    <source>
        <dbReference type="SAM" id="Coils"/>
    </source>
</evidence>
<feature type="coiled-coil region" evidence="2">
    <location>
        <begin position="56"/>
        <end position="90"/>
    </location>
</feature>
<dbReference type="AlphaFoldDB" id="A0A8I3WKH4"/>
<evidence type="ECO:0000313" key="5">
    <source>
        <dbReference type="Proteomes" id="UP000008225"/>
    </source>
</evidence>
<dbReference type="Ensembl" id="ENSCJAT00000139511.1">
    <property type="protein sequence ID" value="ENSCJAP00000091704.1"/>
    <property type="gene ID" value="ENSCJAG00000071891.1"/>
</dbReference>
<dbReference type="InterPro" id="IPR039497">
    <property type="entry name" value="CC144C-like_CC_dom"/>
</dbReference>
<reference evidence="4 5" key="1">
    <citation type="submission" date="2009-03" db="EMBL/GenBank/DDBJ databases">
        <authorList>
            <person name="Warren W."/>
            <person name="Ye L."/>
            <person name="Minx P."/>
            <person name="Worley K."/>
            <person name="Gibbs R."/>
            <person name="Wilson R.K."/>
        </authorList>
    </citation>
    <scope>NUCLEOTIDE SEQUENCE [LARGE SCALE GENOMIC DNA]</scope>
</reference>
<evidence type="ECO:0000256" key="1">
    <source>
        <dbReference type="ARBA" id="ARBA00023054"/>
    </source>
</evidence>
<feature type="coiled-coil region" evidence="2">
    <location>
        <begin position="184"/>
        <end position="283"/>
    </location>
</feature>
<dbReference type="OMA" id="HCIMLEE"/>
<dbReference type="Pfam" id="PF14915">
    <property type="entry name" value="CCDC144C"/>
    <property type="match status" value="1"/>
</dbReference>
<dbReference type="PANTHER" id="PTHR24147">
    <property type="entry name" value="ANKYRIN REPEAT DOMAIN 36-RELATED"/>
    <property type="match status" value="1"/>
</dbReference>
<name>A0A8I3WKH4_CALJA</name>
<accession>A0A8I3WKH4</accession>
<sequence>MNECHVDIHSTLYLKPYSCILSLFYFPLVTDFVSLLKIKNAISAHERLIEHKIHYCEQLTVKFQKMKNEISKLRKELSEIDKTKSQIEHQKPDWKQELHILRLILQQQEEKRRKPEKYEKGIEKFKIMEEQYWTQARVKNLLKLTHKSLNIELKTVRNNLNQSSFTHEKERDLWQKNHLMRVEIARLRLEIDTIKHQNQEIENMYFKDIEIIKKKNEDLEKTLKLNEETLTKTINWYSEELNGLTLDKNTVLNSELEKEKQRKQRLETELELYSRRLAAALCDRDQSQSSKRDLQLAFQNTVNQWCHLQENMNSHIQILSQQLSKAESKSRGLETELHCEREALKEKTLAIEHMQGVISQAQCRMKAFEHMYQNDQHIVEKYVRKQQSVQDGLFQIQSQNSLHQQQLNDAHKKADNQEKTIIDIQAKCEDTVEKLQAECRKHCILLEENNKGLIEEYTLLKERQCQYEKEKEEGQVSIKKNKYFSNFLK</sequence>
<reference evidence="4" key="3">
    <citation type="submission" date="2025-09" db="UniProtKB">
        <authorList>
            <consortium name="Ensembl"/>
        </authorList>
    </citation>
    <scope>IDENTIFICATION</scope>
</reference>
<protein>
    <recommendedName>
        <fullName evidence="3">CCDC144C-like coiled-coil domain-containing protein</fullName>
    </recommendedName>
</protein>
<dbReference type="PANTHER" id="PTHR24147:SF29">
    <property type="entry name" value="ANKYRIN REPEAT DOMAIN-CONTAINING PROTEIN 62"/>
    <property type="match status" value="1"/>
</dbReference>
<dbReference type="GeneTree" id="ENSGT00940000153661"/>
<proteinExistence type="predicted"/>
<feature type="domain" description="CCDC144C-like coiled-coil" evidence="3">
    <location>
        <begin position="164"/>
        <end position="480"/>
    </location>
</feature>
<reference evidence="4" key="2">
    <citation type="submission" date="2025-08" db="UniProtKB">
        <authorList>
            <consortium name="Ensembl"/>
        </authorList>
    </citation>
    <scope>IDENTIFICATION</scope>
</reference>
<feature type="coiled-coil region" evidence="2">
    <location>
        <begin position="309"/>
        <end position="336"/>
    </location>
</feature>
<keyword evidence="5" id="KW-1185">Reference proteome</keyword>
<keyword evidence="1 2" id="KW-0175">Coiled coil</keyword>